<dbReference type="SUPFAM" id="SSF46785">
    <property type="entry name" value="Winged helix' DNA-binding domain"/>
    <property type="match status" value="1"/>
</dbReference>
<feature type="domain" description="Transcription regulator TrmB N-terminal" evidence="1">
    <location>
        <begin position="15"/>
        <end position="79"/>
    </location>
</feature>
<dbReference type="InterPro" id="IPR051797">
    <property type="entry name" value="TrmB-like"/>
</dbReference>
<proteinExistence type="predicted"/>
<dbReference type="InterPro" id="IPR036388">
    <property type="entry name" value="WH-like_DNA-bd_sf"/>
</dbReference>
<sequence length="252" mass="29462">MKILNANLLSWLIDSGLQEQRAKLYLVALQRGRATASELAKEMKMNRTAVYDNLRALEVKGFVSVIGEGRRKVYVPLHPSNLQRHFEAKQKQLKELLPDFLSIYASENAAAMVQMFEGKYAAREVYEDMLRVTKKEYVYFSPPQLTHLMVDEAEMKRWIARRVKKGIQSRSLRVRGKDVPKIKEYNETEPYLREIRYLPMYVDLKATIYIYENNIGVISTTHEGHAFIIHSPDMAYSMRQLFEFLWSVGMEE</sequence>
<accession>A0A1F7VHH4</accession>
<dbReference type="PANTHER" id="PTHR34293">
    <property type="entry name" value="HTH-TYPE TRANSCRIPTIONAL REGULATOR TRMBL2"/>
    <property type="match status" value="1"/>
</dbReference>
<dbReference type="Pfam" id="PF01978">
    <property type="entry name" value="TrmB"/>
    <property type="match status" value="1"/>
</dbReference>
<dbReference type="InterPro" id="IPR011991">
    <property type="entry name" value="ArsR-like_HTH"/>
</dbReference>
<dbReference type="Proteomes" id="UP000177574">
    <property type="component" value="Unassembled WGS sequence"/>
</dbReference>
<evidence type="ECO:0000259" key="1">
    <source>
        <dbReference type="Pfam" id="PF01978"/>
    </source>
</evidence>
<dbReference type="InterPro" id="IPR036390">
    <property type="entry name" value="WH_DNA-bd_sf"/>
</dbReference>
<dbReference type="Gene3D" id="1.10.10.10">
    <property type="entry name" value="Winged helix-like DNA-binding domain superfamily/Winged helix DNA-binding domain"/>
    <property type="match status" value="1"/>
</dbReference>
<dbReference type="EMBL" id="MGET01000038">
    <property type="protein sequence ID" value="OGL89454.1"/>
    <property type="molecule type" value="Genomic_DNA"/>
</dbReference>
<gene>
    <name evidence="2" type="ORF">A3I45_02005</name>
</gene>
<dbReference type="InterPro" id="IPR002831">
    <property type="entry name" value="Tscrpt_reg_TrmB_N"/>
</dbReference>
<name>A0A1F7VHH4_9BACT</name>
<reference evidence="2 3" key="1">
    <citation type="journal article" date="2016" name="Nat. Commun.">
        <title>Thousands of microbial genomes shed light on interconnected biogeochemical processes in an aquifer system.</title>
        <authorList>
            <person name="Anantharaman K."/>
            <person name="Brown C.T."/>
            <person name="Hug L.A."/>
            <person name="Sharon I."/>
            <person name="Castelle C.J."/>
            <person name="Probst A.J."/>
            <person name="Thomas B.C."/>
            <person name="Singh A."/>
            <person name="Wilkins M.J."/>
            <person name="Karaoz U."/>
            <person name="Brodie E.L."/>
            <person name="Williams K.H."/>
            <person name="Hubbard S.S."/>
            <person name="Banfield J.F."/>
        </authorList>
    </citation>
    <scope>NUCLEOTIDE SEQUENCE [LARGE SCALE GENOMIC DNA]</scope>
</reference>
<dbReference type="PANTHER" id="PTHR34293:SF1">
    <property type="entry name" value="HTH-TYPE TRANSCRIPTIONAL REGULATOR TRMBL2"/>
    <property type="match status" value="1"/>
</dbReference>
<organism evidence="2 3">
    <name type="scientific">Candidatus Uhrbacteria bacterium RIFCSPLOWO2_02_FULL_53_10</name>
    <dbReference type="NCBI Taxonomy" id="1802411"/>
    <lineage>
        <taxon>Bacteria</taxon>
        <taxon>Candidatus Uhriibacteriota</taxon>
    </lineage>
</organism>
<evidence type="ECO:0000313" key="3">
    <source>
        <dbReference type="Proteomes" id="UP000177574"/>
    </source>
</evidence>
<dbReference type="CDD" id="cd00090">
    <property type="entry name" value="HTH_ARSR"/>
    <property type="match status" value="1"/>
</dbReference>
<evidence type="ECO:0000313" key="2">
    <source>
        <dbReference type="EMBL" id="OGL89454.1"/>
    </source>
</evidence>
<dbReference type="AlphaFoldDB" id="A0A1F7VHH4"/>
<protein>
    <recommendedName>
        <fullName evidence="1">Transcription regulator TrmB N-terminal domain-containing protein</fullName>
    </recommendedName>
</protein>
<comment type="caution">
    <text evidence="2">The sequence shown here is derived from an EMBL/GenBank/DDBJ whole genome shotgun (WGS) entry which is preliminary data.</text>
</comment>